<dbReference type="AlphaFoldDB" id="A0AAN8NNR9"/>
<sequence>MVDWMDDTIDNVKAKIQDERSDDFLMETMKYGTEMQRIIKEGSVGGRCSSGRAKGARPANIIMMRCGSGNDSRRHRLNGKTITLDTASGYSQIPDSFSDPTCTTSATSEKSSPPSPLILSKDIPKTDEHCYSTLGYSKLLTIGFPPTSRPFHCGVDDLDWLQVIVTNLLYLRRHVLKVIDNVQEVRAALTAQYPIDLSRPPYSHSCRAIWDKVYNKLHGQTNPSTIELSQRIIPT</sequence>
<name>A0AAN8NNR9_9PEZI</name>
<gene>
    <name evidence="2" type="ORF">TWF506_007196</name>
</gene>
<evidence type="ECO:0000313" key="2">
    <source>
        <dbReference type="EMBL" id="KAK6514834.1"/>
    </source>
</evidence>
<organism evidence="2 3">
    <name type="scientific">Arthrobotrys conoides</name>
    <dbReference type="NCBI Taxonomy" id="74498"/>
    <lineage>
        <taxon>Eukaryota</taxon>
        <taxon>Fungi</taxon>
        <taxon>Dikarya</taxon>
        <taxon>Ascomycota</taxon>
        <taxon>Pezizomycotina</taxon>
        <taxon>Orbiliomycetes</taxon>
        <taxon>Orbiliales</taxon>
        <taxon>Orbiliaceae</taxon>
        <taxon>Arthrobotrys</taxon>
    </lineage>
</organism>
<protein>
    <submittedName>
        <fullName evidence="2">Uncharacterized protein</fullName>
    </submittedName>
</protein>
<keyword evidence="3" id="KW-1185">Reference proteome</keyword>
<feature type="compositionally biased region" description="Polar residues" evidence="1">
    <location>
        <begin position="91"/>
        <end position="109"/>
    </location>
</feature>
<dbReference type="EMBL" id="JAVHJM010000004">
    <property type="protein sequence ID" value="KAK6514834.1"/>
    <property type="molecule type" value="Genomic_DNA"/>
</dbReference>
<accession>A0AAN8NNR9</accession>
<comment type="caution">
    <text evidence="2">The sequence shown here is derived from an EMBL/GenBank/DDBJ whole genome shotgun (WGS) entry which is preliminary data.</text>
</comment>
<feature type="region of interest" description="Disordered" evidence="1">
    <location>
        <begin position="91"/>
        <end position="118"/>
    </location>
</feature>
<reference evidence="2 3" key="1">
    <citation type="submission" date="2019-10" db="EMBL/GenBank/DDBJ databases">
        <authorList>
            <person name="Palmer J.M."/>
        </authorList>
    </citation>
    <scope>NUCLEOTIDE SEQUENCE [LARGE SCALE GENOMIC DNA]</scope>
    <source>
        <strain evidence="2 3">TWF506</strain>
    </source>
</reference>
<proteinExistence type="predicted"/>
<evidence type="ECO:0000256" key="1">
    <source>
        <dbReference type="SAM" id="MobiDB-lite"/>
    </source>
</evidence>
<dbReference type="Proteomes" id="UP001307849">
    <property type="component" value="Unassembled WGS sequence"/>
</dbReference>
<evidence type="ECO:0000313" key="3">
    <source>
        <dbReference type="Proteomes" id="UP001307849"/>
    </source>
</evidence>